<dbReference type="EMBL" id="WKKI01000029">
    <property type="protein sequence ID" value="MRX73230.1"/>
    <property type="molecule type" value="Genomic_DNA"/>
</dbReference>
<name>A0A7X2J0L1_9BACI</name>
<dbReference type="PROSITE" id="PS51257">
    <property type="entry name" value="PROKAR_LIPOPROTEIN"/>
    <property type="match status" value="1"/>
</dbReference>
<dbReference type="InterPro" id="IPR019076">
    <property type="entry name" value="Spore_lipoprot_YhcN/YlaJ-like"/>
</dbReference>
<accession>A0A7X2J0L1</accession>
<evidence type="ECO:0000313" key="2">
    <source>
        <dbReference type="EMBL" id="MRX73230.1"/>
    </source>
</evidence>
<feature type="region of interest" description="Disordered" evidence="1">
    <location>
        <begin position="183"/>
        <end position="221"/>
    </location>
</feature>
<comment type="caution">
    <text evidence="2">The sequence shown here is derived from an EMBL/GenBank/DDBJ whole genome shotgun (WGS) entry which is preliminary data.</text>
</comment>
<gene>
    <name evidence="2" type="ORF">GJU40_13865</name>
</gene>
<proteinExistence type="predicted"/>
<keyword evidence="3" id="KW-1185">Reference proteome</keyword>
<dbReference type="Pfam" id="PF09580">
    <property type="entry name" value="Spore_YhcN_YlaJ"/>
    <property type="match status" value="1"/>
</dbReference>
<dbReference type="Proteomes" id="UP000448867">
    <property type="component" value="Unassembled WGS sequence"/>
</dbReference>
<dbReference type="RefSeq" id="WP_154308679.1">
    <property type="nucleotide sequence ID" value="NZ_WKKI01000029.1"/>
</dbReference>
<protein>
    <submittedName>
        <fullName evidence="2">Sporulation protein</fullName>
    </submittedName>
</protein>
<organism evidence="2 3">
    <name type="scientific">Metabacillus lacus</name>
    <dbReference type="NCBI Taxonomy" id="1983721"/>
    <lineage>
        <taxon>Bacteria</taxon>
        <taxon>Bacillati</taxon>
        <taxon>Bacillota</taxon>
        <taxon>Bacilli</taxon>
        <taxon>Bacillales</taxon>
        <taxon>Bacillaceae</taxon>
        <taxon>Metabacillus</taxon>
    </lineage>
</organism>
<evidence type="ECO:0000313" key="3">
    <source>
        <dbReference type="Proteomes" id="UP000448867"/>
    </source>
</evidence>
<reference evidence="2 3" key="1">
    <citation type="submission" date="2019-11" db="EMBL/GenBank/DDBJ databases">
        <title>Bacillus lacus genome.</title>
        <authorList>
            <person name="Allen C.J."/>
            <person name="Newman J.D."/>
        </authorList>
    </citation>
    <scope>NUCLEOTIDE SEQUENCE [LARGE SCALE GENOMIC DNA]</scope>
    <source>
        <strain evidence="2 3">KCTC 33946</strain>
    </source>
</reference>
<evidence type="ECO:0000256" key="1">
    <source>
        <dbReference type="SAM" id="MobiDB-lite"/>
    </source>
</evidence>
<dbReference type="AlphaFoldDB" id="A0A7X2J0L1"/>
<sequence length="221" mass="24795">MKIYGLSSFIIGLTVLTGCQYGANHTEDLFEESGTTINVHDSSELYNEDGIANDDDGDTSNFGYVRVQKSPLANDKNEHKYYGIDREQLANIVSGLSVQLPNVKDIATLVTDEEILVAYESDTQNRFETADQVKKTAISVAPRYYHVYVSDDPRLIEEIEGYSYLDSNSRDIDQIINGTIKTMKKSPQGRKLNNGENPNGEGYGEMNEELDDDTKDGNRWE</sequence>
<dbReference type="OrthoDB" id="2691390at2"/>